<name>A0A562RGD4_9BACT</name>
<keyword evidence="4" id="KW-1185">Reference proteome</keyword>
<sequence>MIRFLLSCILCFSLQVRALADPLTLVCDIWPPYQIQENSHVSGFRTELVKNIFEMAEIPITVIHAYPWKRALLMLEKGEVDGLFSANHTPERESYAMYPELPLTESPWVLWTREDSGISYTSFADLRGKRVGVVRGYSYTPEFWEILTQYGRPEEASSDELNFRKLAAGRLDMIVAELNNGYFIMQKERIQGIRPFAESPVKTDGLYLIFNRKRVDEKTAEKFSNALREYRNSEAYKQLHNRYFKAETESFIPEPSLSSGSTDGL</sequence>
<dbReference type="Proteomes" id="UP000318307">
    <property type="component" value="Unassembled WGS sequence"/>
</dbReference>
<accession>A0A562RGD4</accession>
<evidence type="ECO:0000313" key="3">
    <source>
        <dbReference type="EMBL" id="TWI68105.1"/>
    </source>
</evidence>
<evidence type="ECO:0000256" key="1">
    <source>
        <dbReference type="SAM" id="SignalP"/>
    </source>
</evidence>
<protein>
    <submittedName>
        <fullName evidence="3">Polar amino acid transport system substrate-binding protein</fullName>
    </submittedName>
</protein>
<dbReference type="AlphaFoldDB" id="A0A562RGD4"/>
<feature type="signal peptide" evidence="1">
    <location>
        <begin position="1"/>
        <end position="20"/>
    </location>
</feature>
<dbReference type="SMART" id="SM00062">
    <property type="entry name" value="PBPb"/>
    <property type="match status" value="1"/>
</dbReference>
<dbReference type="Gene3D" id="3.40.190.10">
    <property type="entry name" value="Periplasmic binding protein-like II"/>
    <property type="match status" value="2"/>
</dbReference>
<feature type="chain" id="PRO_5021792562" evidence="1">
    <location>
        <begin position="21"/>
        <end position="265"/>
    </location>
</feature>
<evidence type="ECO:0000313" key="4">
    <source>
        <dbReference type="Proteomes" id="UP000318307"/>
    </source>
</evidence>
<dbReference type="RefSeq" id="WP_186443144.1">
    <property type="nucleotide sequence ID" value="NZ_VLLC01000024.1"/>
</dbReference>
<dbReference type="PANTHER" id="PTHR38834">
    <property type="entry name" value="PERIPLASMIC SUBSTRATE BINDING PROTEIN FAMILY 3"/>
    <property type="match status" value="1"/>
</dbReference>
<dbReference type="Pfam" id="PF00497">
    <property type="entry name" value="SBP_bac_3"/>
    <property type="match status" value="1"/>
</dbReference>
<gene>
    <name evidence="3" type="ORF">LZ24_02681</name>
</gene>
<dbReference type="SUPFAM" id="SSF53850">
    <property type="entry name" value="Periplasmic binding protein-like II"/>
    <property type="match status" value="1"/>
</dbReference>
<feature type="domain" description="Solute-binding protein family 3/N-terminal" evidence="2">
    <location>
        <begin position="24"/>
        <end position="247"/>
    </location>
</feature>
<keyword evidence="1" id="KW-0732">Signal</keyword>
<dbReference type="EMBL" id="VLLC01000024">
    <property type="protein sequence ID" value="TWI68105.1"/>
    <property type="molecule type" value="Genomic_DNA"/>
</dbReference>
<evidence type="ECO:0000259" key="2">
    <source>
        <dbReference type="SMART" id="SM00062"/>
    </source>
</evidence>
<proteinExistence type="predicted"/>
<reference evidence="3 4" key="1">
    <citation type="submission" date="2019-07" db="EMBL/GenBank/DDBJ databases">
        <title>Genome sequencing of 100 strains of the haloalkaliphilic chemolithoautotrophic sulfur-oxidizing bacterium Thioalkalivibrio.</title>
        <authorList>
            <person name="Muyzer G."/>
        </authorList>
    </citation>
    <scope>NUCLEOTIDE SEQUENCE [LARGE SCALE GENOMIC DNA]</scope>
    <source>
        <strain evidence="3 4">ASO4-4</strain>
    </source>
</reference>
<dbReference type="InterPro" id="IPR001638">
    <property type="entry name" value="Solute-binding_3/MltF_N"/>
</dbReference>
<organism evidence="3 4">
    <name type="scientific">Desulfobotulus alkaliphilus</name>
    <dbReference type="NCBI Taxonomy" id="622671"/>
    <lineage>
        <taxon>Bacteria</taxon>
        <taxon>Pseudomonadati</taxon>
        <taxon>Thermodesulfobacteriota</taxon>
        <taxon>Desulfobacteria</taxon>
        <taxon>Desulfobacterales</taxon>
        <taxon>Desulfobacteraceae</taxon>
        <taxon>Desulfobotulus</taxon>
    </lineage>
</organism>
<dbReference type="PANTHER" id="PTHR38834:SF3">
    <property type="entry name" value="SOLUTE-BINDING PROTEIN FAMILY 3_N-TERMINAL DOMAIN-CONTAINING PROTEIN"/>
    <property type="match status" value="1"/>
</dbReference>
<comment type="caution">
    <text evidence="3">The sequence shown here is derived from an EMBL/GenBank/DDBJ whole genome shotgun (WGS) entry which is preliminary data.</text>
</comment>